<sequence>MNNNGLHFTCKVGELSDDTFSVYKFTHEEALSELFTLTLYVATKEPLSDLSSLILQQVTFKVNASGEEQRTISGLIETIEQGKSGFRRTHYKIVVRPSAWLLTLRKDSRIFHFKSIPEIIESMFLYHNIQFDSQLNDEHLIREYVTQKRETDYQFFERIAAEEGITFWFEQIDDKNQKLFYSDSRLGQKSGASLIYNTHPQTAETGDLMSDLTFSVTMKPNMAIHKDRNYTKPAYELMHQSSTQQGNEHFAFFESYGRFEDDKPGKNFTQYRLDALQAESELGCATTNCIKLMPGTIFTLSEHSDNKLNAKWQVVRVNHQGYCPQALEEEADGGVTVVSNHIEFISAEKEWRPAYIHKPVPDANEIAEVVGPAGEEIHTNEYGCVKVHFHWNRYDPADDKASAWVRTANQWAGNGFGSVTLPRIGQEVIITYIDGDIDRPIISGRYYNALNKPPYKLPTHKTKMVWRSKSHKAEGYNEISFEDESGQEEIFIHGQKDFNALINNNTTWDIRNDHKSKIANNSTIEIIGNSDVSVKGETRIKRESSKSEKISNEFHLKVGTDYVINSGSEISAKANSKITLDAGTELTIKAGGQFIVLKPSGIFTSSPFNIGAGSPGKGKKLNLKIPGFIATLVAPSLVQQGTIKKNAPFCEECEKCKQGQCDIGVTPSDMPDNSAKVQNIISGGGFAGGLSNPNMIMNGGFTGGTMPNMDIFDKTSILNNIVNKLGFNNQFQFLSGAFDSASQLSNNIKNVEQMLKMPQGINGVAKNILGNASTPMSSSGTNYNDMLKKTF</sequence>
<reference evidence="5" key="1">
    <citation type="submission" date="2016-08" db="EMBL/GenBank/DDBJ databases">
        <authorList>
            <person name="Varghese N."/>
            <person name="Submissions Spin"/>
        </authorList>
    </citation>
    <scope>NUCLEOTIDE SEQUENCE [LARGE SCALE GENOMIC DNA]</scope>
    <source>
        <strain evidence="5">R-53144</strain>
    </source>
</reference>
<dbReference type="EMBL" id="FMBA01000016">
    <property type="protein sequence ID" value="SCC00572.1"/>
    <property type="molecule type" value="Genomic_DNA"/>
</dbReference>
<dbReference type="PANTHER" id="PTHR32305:SF11">
    <property type="entry name" value="TYPE VI SECRETION SYSTEM SPIKE PROTEIN VGRG3"/>
    <property type="match status" value="1"/>
</dbReference>
<dbReference type="InterPro" id="IPR037026">
    <property type="entry name" value="Vgr_OB-fold_dom_sf"/>
</dbReference>
<dbReference type="InterPro" id="IPR050708">
    <property type="entry name" value="T6SS_VgrG/RHS"/>
</dbReference>
<dbReference type="PANTHER" id="PTHR32305">
    <property type="match status" value="1"/>
</dbReference>
<dbReference type="InterPro" id="IPR006531">
    <property type="entry name" value="Gp5/Vgr_OB"/>
</dbReference>
<dbReference type="Pfam" id="PF04717">
    <property type="entry name" value="Phage_base_V"/>
    <property type="match status" value="1"/>
</dbReference>
<dbReference type="NCBIfam" id="TIGR03361">
    <property type="entry name" value="VI_Rhs_Vgr"/>
    <property type="match status" value="1"/>
</dbReference>
<dbReference type="Proteomes" id="UP000199698">
    <property type="component" value="Unassembled WGS sequence"/>
</dbReference>
<keyword evidence="5" id="KW-1185">Reference proteome</keyword>
<dbReference type="Gene3D" id="2.40.50.230">
    <property type="entry name" value="Gp5 N-terminal domain"/>
    <property type="match status" value="1"/>
</dbReference>
<feature type="domain" description="Gp5/Type VI secretion system Vgr C-terminal trimerisation" evidence="3">
    <location>
        <begin position="465"/>
        <end position="568"/>
    </location>
</feature>
<evidence type="ECO:0000313" key="5">
    <source>
        <dbReference type="Proteomes" id="UP000199698"/>
    </source>
</evidence>
<protein>
    <submittedName>
        <fullName evidence="4">Type VI secretion system secreted protein VgrG</fullName>
    </submittedName>
</protein>
<dbReference type="Gene3D" id="2.30.110.50">
    <property type="match status" value="1"/>
</dbReference>
<accession>A0A1C4B1I4</accession>
<evidence type="ECO:0000259" key="3">
    <source>
        <dbReference type="Pfam" id="PF22178"/>
    </source>
</evidence>
<dbReference type="OrthoDB" id="9762420at2"/>
<dbReference type="Gene3D" id="3.55.50.10">
    <property type="entry name" value="Baseplate protein-like domains"/>
    <property type="match status" value="1"/>
</dbReference>
<dbReference type="NCBIfam" id="TIGR01646">
    <property type="entry name" value="vgr_GE"/>
    <property type="match status" value="1"/>
</dbReference>
<dbReference type="InterPro" id="IPR006533">
    <property type="entry name" value="T6SS_Vgr_RhsGE"/>
</dbReference>
<dbReference type="RefSeq" id="WP_091122448.1">
    <property type="nucleotide sequence ID" value="NZ_FMBA01000016.1"/>
</dbReference>
<comment type="similarity">
    <text evidence="1">Belongs to the VgrG protein family.</text>
</comment>
<dbReference type="Pfam" id="PF05954">
    <property type="entry name" value="Phage_GPD"/>
    <property type="match status" value="1"/>
</dbReference>
<dbReference type="AlphaFoldDB" id="A0A1C4B1I4"/>
<dbReference type="SUPFAM" id="SSF69349">
    <property type="entry name" value="Phage fibre proteins"/>
    <property type="match status" value="1"/>
</dbReference>
<dbReference type="STRING" id="1798183.GA0061080_10164"/>
<evidence type="ECO:0000313" key="4">
    <source>
        <dbReference type="EMBL" id="SCC00572.1"/>
    </source>
</evidence>
<evidence type="ECO:0000256" key="1">
    <source>
        <dbReference type="ARBA" id="ARBA00005558"/>
    </source>
</evidence>
<dbReference type="InterPro" id="IPR054030">
    <property type="entry name" value="Gp5_Vgr_C"/>
</dbReference>
<evidence type="ECO:0000259" key="2">
    <source>
        <dbReference type="Pfam" id="PF04717"/>
    </source>
</evidence>
<dbReference type="InterPro" id="IPR017847">
    <property type="entry name" value="T6SS_RhsGE_Vgr_subset"/>
</dbReference>
<dbReference type="Pfam" id="PF22178">
    <property type="entry name" value="Gp5_trimer_C"/>
    <property type="match status" value="1"/>
</dbReference>
<dbReference type="SUPFAM" id="SSF69255">
    <property type="entry name" value="gp5 N-terminal domain-like"/>
    <property type="match status" value="1"/>
</dbReference>
<gene>
    <name evidence="4" type="ORF">GA0061080_10164</name>
</gene>
<organism evidence="4 5">
    <name type="scientific">Gilliamella intestini</name>
    <dbReference type="NCBI Taxonomy" id="1798183"/>
    <lineage>
        <taxon>Bacteria</taxon>
        <taxon>Pseudomonadati</taxon>
        <taxon>Pseudomonadota</taxon>
        <taxon>Gammaproteobacteria</taxon>
        <taxon>Orbales</taxon>
        <taxon>Orbaceae</taxon>
        <taxon>Gilliamella</taxon>
    </lineage>
</organism>
<feature type="domain" description="Gp5/Type VI secretion system Vgr protein OB-fold" evidence="2">
    <location>
        <begin position="385"/>
        <end position="447"/>
    </location>
</feature>
<dbReference type="Gene3D" id="4.10.220.110">
    <property type="match status" value="1"/>
</dbReference>
<proteinExistence type="inferred from homology"/>
<dbReference type="SUPFAM" id="SSF69279">
    <property type="entry name" value="Phage tail proteins"/>
    <property type="match status" value="2"/>
</dbReference>
<name>A0A1C4B1I4_9GAMM</name>